<gene>
    <name evidence="1" type="ORF">CLV60_106312</name>
</gene>
<reference evidence="1 2" key="1">
    <citation type="submission" date="2018-03" db="EMBL/GenBank/DDBJ databases">
        <title>Genomic Encyclopedia of Archaeal and Bacterial Type Strains, Phase II (KMG-II): from individual species to whole genera.</title>
        <authorList>
            <person name="Goeker M."/>
        </authorList>
    </citation>
    <scope>NUCLEOTIDE SEQUENCE [LARGE SCALE GENOMIC DNA]</scope>
    <source>
        <strain evidence="1 2">DSM 29057</strain>
    </source>
</reference>
<protein>
    <submittedName>
        <fullName evidence="1">Uncharacterized protein</fullName>
    </submittedName>
</protein>
<dbReference type="AlphaFoldDB" id="A0A2P8G407"/>
<accession>A0A2P8G407</accession>
<sequence>MIGDVDIDEFSLKNFDKTFFCLNRGFYKISIDCE</sequence>
<comment type="caution">
    <text evidence="1">The sequence shown here is derived from an EMBL/GenBank/DDBJ whole genome shotgun (WGS) entry which is preliminary data.</text>
</comment>
<evidence type="ECO:0000313" key="2">
    <source>
        <dbReference type="Proteomes" id="UP000241964"/>
    </source>
</evidence>
<proteinExistence type="predicted"/>
<name>A0A2P8G407_9BACT</name>
<dbReference type="EMBL" id="PYAS01000006">
    <property type="protein sequence ID" value="PSL28709.1"/>
    <property type="molecule type" value="Genomic_DNA"/>
</dbReference>
<keyword evidence="2" id="KW-1185">Reference proteome</keyword>
<evidence type="ECO:0000313" key="1">
    <source>
        <dbReference type="EMBL" id="PSL28709.1"/>
    </source>
</evidence>
<dbReference type="Proteomes" id="UP000241964">
    <property type="component" value="Unassembled WGS sequence"/>
</dbReference>
<organism evidence="1 2">
    <name type="scientific">Dyadobacter jiangsuensis</name>
    <dbReference type="NCBI Taxonomy" id="1591085"/>
    <lineage>
        <taxon>Bacteria</taxon>
        <taxon>Pseudomonadati</taxon>
        <taxon>Bacteroidota</taxon>
        <taxon>Cytophagia</taxon>
        <taxon>Cytophagales</taxon>
        <taxon>Spirosomataceae</taxon>
        <taxon>Dyadobacter</taxon>
    </lineage>
</organism>